<name>A0A7G6RL27_RHILV</name>
<sequence>MNFVGTGGQYAWCCNGADLPFTYNGSVFALTPAITGITPQDVINVNIHKNRIWMCLVESTKVAYLDVDAIGGLSYGIRTRRTDVQGRLRHGDGHVVARCWIWA</sequence>
<proteinExistence type="predicted"/>
<dbReference type="Proteomes" id="UP000515518">
    <property type="component" value="Chromosome"/>
</dbReference>
<protein>
    <submittedName>
        <fullName evidence="1">Uncharacterized protein</fullName>
    </submittedName>
</protein>
<gene>
    <name evidence="1" type="ORF">HB770_20850</name>
</gene>
<accession>A0A7G6RL27</accession>
<evidence type="ECO:0000313" key="2">
    <source>
        <dbReference type="Proteomes" id="UP000515518"/>
    </source>
</evidence>
<dbReference type="EMBL" id="CP050549">
    <property type="protein sequence ID" value="QND42959.1"/>
    <property type="molecule type" value="Genomic_DNA"/>
</dbReference>
<evidence type="ECO:0000313" key="1">
    <source>
        <dbReference type="EMBL" id="QND42959.1"/>
    </source>
</evidence>
<reference evidence="2" key="1">
    <citation type="journal article" date="2020" name="Mol. Plant Microbe">
        <title>Rhizobial microsymbionts of the narrowly endemic Oxytropis species growing in Kamchatka are characterized by significant genetic diversity and possess a set of genes that are associated with T3SS and T6SS secretion systems and can affect the development of symbiosis.</title>
        <authorList>
            <person name="Safronova V."/>
            <person name="Guro P."/>
            <person name="Sazanova A."/>
            <person name="Kuznetsova I."/>
            <person name="Belimov A."/>
            <person name="Yakubov V."/>
            <person name="Chirak E."/>
            <person name="Afonin A."/>
            <person name="Gogolev Y."/>
            <person name="Andronov E."/>
            <person name="Tikhonovich I."/>
        </authorList>
    </citation>
    <scope>NUCLEOTIDE SEQUENCE [LARGE SCALE GENOMIC DNA]</scope>
    <source>
        <strain evidence="2">RCAM0610</strain>
    </source>
</reference>
<dbReference type="AlphaFoldDB" id="A0A7G6RL27"/>
<organism evidence="1 2">
    <name type="scientific">Rhizobium leguminosarum bv. viciae</name>
    <dbReference type="NCBI Taxonomy" id="387"/>
    <lineage>
        <taxon>Bacteria</taxon>
        <taxon>Pseudomonadati</taxon>
        <taxon>Pseudomonadota</taxon>
        <taxon>Alphaproteobacteria</taxon>
        <taxon>Hyphomicrobiales</taxon>
        <taxon>Rhizobiaceae</taxon>
        <taxon>Rhizobium/Agrobacterium group</taxon>
        <taxon>Rhizobium</taxon>
    </lineage>
</organism>